<evidence type="ECO:0000313" key="2">
    <source>
        <dbReference type="Proteomes" id="UP000588604"/>
    </source>
</evidence>
<dbReference type="SUPFAM" id="SSF55961">
    <property type="entry name" value="Bet v1-like"/>
    <property type="match status" value="1"/>
</dbReference>
<reference evidence="1 2" key="1">
    <citation type="submission" date="2020-08" db="EMBL/GenBank/DDBJ databases">
        <title>Genomic Encyclopedia of Type Strains, Phase IV (KMG-IV): sequencing the most valuable type-strain genomes for metagenomic binning, comparative biology and taxonomic classification.</title>
        <authorList>
            <person name="Goeker M."/>
        </authorList>
    </citation>
    <scope>NUCLEOTIDE SEQUENCE [LARGE SCALE GENOMIC DNA]</scope>
    <source>
        <strain evidence="1 2">DSM 102044</strain>
    </source>
</reference>
<dbReference type="RefSeq" id="WP_184493438.1">
    <property type="nucleotide sequence ID" value="NZ_JACIJO010000001.1"/>
</dbReference>
<dbReference type="Proteomes" id="UP000588604">
    <property type="component" value="Unassembled WGS sequence"/>
</dbReference>
<proteinExistence type="predicted"/>
<dbReference type="AlphaFoldDB" id="A0A841MRV9"/>
<gene>
    <name evidence="1" type="ORF">FHS59_000890</name>
</gene>
<dbReference type="EMBL" id="JACIJO010000001">
    <property type="protein sequence ID" value="MBB6325275.1"/>
    <property type="molecule type" value="Genomic_DNA"/>
</dbReference>
<organism evidence="1 2">
    <name type="scientific">Algoriphagus iocasae</name>
    <dbReference type="NCBI Taxonomy" id="1836499"/>
    <lineage>
        <taxon>Bacteria</taxon>
        <taxon>Pseudomonadati</taxon>
        <taxon>Bacteroidota</taxon>
        <taxon>Cytophagia</taxon>
        <taxon>Cytophagales</taxon>
        <taxon>Cyclobacteriaceae</taxon>
        <taxon>Algoriphagus</taxon>
    </lineage>
</organism>
<dbReference type="Gene3D" id="3.30.530.20">
    <property type="match status" value="1"/>
</dbReference>
<sequence length="162" mass="19038">MIKLKTEINAPIERCFELSTSIDLHKISASKTHEQAISGVTEGLIKLNESVTWKAKHFGIWHKMKVKITGFEKPKNFTDEMISGIFKFMKHKHEFEQKGDQTIMIDYFDFESPFGIVGKLVDKLILRRYMTNFLIKRNEIIKDFAESEKWKQVLKVNTRDIK</sequence>
<evidence type="ECO:0000313" key="1">
    <source>
        <dbReference type="EMBL" id="MBB6325275.1"/>
    </source>
</evidence>
<dbReference type="InterPro" id="IPR023393">
    <property type="entry name" value="START-like_dom_sf"/>
</dbReference>
<dbReference type="CDD" id="cd07820">
    <property type="entry name" value="SRPBCC_3"/>
    <property type="match status" value="1"/>
</dbReference>
<protein>
    <submittedName>
        <fullName evidence="1">Ligand-binding SRPBCC domain-containing protein</fullName>
    </submittedName>
</protein>
<name>A0A841MRV9_9BACT</name>
<comment type="caution">
    <text evidence="1">The sequence shown here is derived from an EMBL/GenBank/DDBJ whole genome shotgun (WGS) entry which is preliminary data.</text>
</comment>
<keyword evidence="2" id="KW-1185">Reference proteome</keyword>
<accession>A0A841MRV9</accession>